<sequence length="232" mass="24731">MMRPRSCTVLGLLLLLAAAPVRPAAATLEPVEPVKMYVAQAELYSPAHRVLSGVKTAMASQRSALAAEAMLALALPLFGPGLARTMANRSLVAAYVPARVLGRLPTIVSGPDPTVAWNPFSPTPVRQALDLLVARRPVPAILFGQDGPQAADLNVTTRHPDPFAEETGGVFVADLNLAHRNASGETAIDPRPLRLVGMGLVCLAPAPRRNGRVRSRGHVPLSLARRLRLHQR</sequence>
<keyword evidence="3" id="KW-1185">Reference proteome</keyword>
<evidence type="ECO:0000313" key="3">
    <source>
        <dbReference type="Proteomes" id="UP000325255"/>
    </source>
</evidence>
<dbReference type="RefSeq" id="WP_150042787.1">
    <property type="nucleotide sequence ID" value="NZ_OW485601.1"/>
</dbReference>
<keyword evidence="1" id="KW-0732">Signal</keyword>
<evidence type="ECO:0000256" key="1">
    <source>
        <dbReference type="SAM" id="SignalP"/>
    </source>
</evidence>
<feature type="chain" id="PRO_5024432832" evidence="1">
    <location>
        <begin position="25"/>
        <end position="232"/>
    </location>
</feature>
<gene>
    <name evidence="2" type="ORF">F1189_20735</name>
</gene>
<protein>
    <submittedName>
        <fullName evidence="2">Uncharacterized protein</fullName>
    </submittedName>
</protein>
<dbReference type="Proteomes" id="UP000325255">
    <property type="component" value="Unassembled WGS sequence"/>
</dbReference>
<proteinExistence type="predicted"/>
<reference evidence="2 3" key="1">
    <citation type="submission" date="2019-09" db="EMBL/GenBank/DDBJ databases">
        <title>Genome sequence of Rhodovastum atsumiense, a diverse member of the Acetobacteraceae family of non-sulfur purple photosynthetic bacteria.</title>
        <authorList>
            <person name="Meyer T."/>
            <person name="Kyndt J."/>
        </authorList>
    </citation>
    <scope>NUCLEOTIDE SEQUENCE [LARGE SCALE GENOMIC DNA]</scope>
    <source>
        <strain evidence="2 3">DSM 21279</strain>
    </source>
</reference>
<comment type="caution">
    <text evidence="2">The sequence shown here is derived from an EMBL/GenBank/DDBJ whole genome shotgun (WGS) entry which is preliminary data.</text>
</comment>
<evidence type="ECO:0000313" key="2">
    <source>
        <dbReference type="EMBL" id="KAA5610165.1"/>
    </source>
</evidence>
<name>A0A5M6IRR1_9PROT</name>
<feature type="signal peptide" evidence="1">
    <location>
        <begin position="1"/>
        <end position="24"/>
    </location>
</feature>
<organism evidence="2 3">
    <name type="scientific">Rhodovastum atsumiense</name>
    <dbReference type="NCBI Taxonomy" id="504468"/>
    <lineage>
        <taxon>Bacteria</taxon>
        <taxon>Pseudomonadati</taxon>
        <taxon>Pseudomonadota</taxon>
        <taxon>Alphaproteobacteria</taxon>
        <taxon>Acetobacterales</taxon>
        <taxon>Acetobacteraceae</taxon>
        <taxon>Rhodovastum</taxon>
    </lineage>
</organism>
<dbReference type="EMBL" id="VWPK01000037">
    <property type="protein sequence ID" value="KAA5610165.1"/>
    <property type="molecule type" value="Genomic_DNA"/>
</dbReference>
<dbReference type="AlphaFoldDB" id="A0A5M6IRR1"/>
<accession>A0A5M6IRR1</accession>